<sequence>MTMVGHMTDYWRHHPPVHVLVAGYMGYKPETHVTDAPDLATNLATLAEDLRDDLPEHLRGALEAFIK</sequence>
<organism evidence="1 2">
    <name type="scientific">Pseudomonas frederiksbergensis</name>
    <dbReference type="NCBI Taxonomy" id="104087"/>
    <lineage>
        <taxon>Bacteria</taxon>
        <taxon>Pseudomonadati</taxon>
        <taxon>Pseudomonadota</taxon>
        <taxon>Gammaproteobacteria</taxon>
        <taxon>Pseudomonadales</taxon>
        <taxon>Pseudomonadaceae</taxon>
        <taxon>Pseudomonas</taxon>
    </lineage>
</organism>
<evidence type="ECO:0000313" key="1">
    <source>
        <dbReference type="EMBL" id="ATE76626.1"/>
    </source>
</evidence>
<dbReference type="Proteomes" id="UP000218385">
    <property type="component" value="Chromosome"/>
</dbReference>
<gene>
    <name evidence="1" type="ORF">CNN82_09400</name>
</gene>
<accession>A0AB33EC08</accession>
<evidence type="ECO:0000313" key="2">
    <source>
        <dbReference type="Proteomes" id="UP000218385"/>
    </source>
</evidence>
<name>A0AB33EC08_9PSED</name>
<proteinExistence type="predicted"/>
<dbReference type="AlphaFoldDB" id="A0AB33EC08"/>
<reference evidence="1 2" key="1">
    <citation type="submission" date="2017-09" db="EMBL/GenBank/DDBJ databases">
        <title>Complete Genome sequence of Lysobacter capsici KNU-15.</title>
        <authorList>
            <person name="Kim M.-C."/>
            <person name="Yi H."/>
            <person name="Lee D.-W."/>
            <person name="Shin J.-H."/>
        </authorList>
    </citation>
    <scope>NUCLEOTIDE SEQUENCE [LARGE SCALE GENOMIC DNA]</scope>
    <source>
        <strain evidence="1 2">KNU-15</strain>
    </source>
</reference>
<protein>
    <submittedName>
        <fullName evidence="1">Uncharacterized protein</fullName>
    </submittedName>
</protein>
<dbReference type="EMBL" id="CP023466">
    <property type="protein sequence ID" value="ATE76626.1"/>
    <property type="molecule type" value="Genomic_DNA"/>
</dbReference>